<dbReference type="Pfam" id="PF11666">
    <property type="entry name" value="DUF2933"/>
    <property type="match status" value="1"/>
</dbReference>
<accession>A0A1H3MZE1</accession>
<keyword evidence="1" id="KW-0812">Transmembrane</keyword>
<evidence type="ECO:0000313" key="2">
    <source>
        <dbReference type="EMBL" id="SDY81874.1"/>
    </source>
</evidence>
<feature type="transmembrane region" description="Helical" evidence="1">
    <location>
        <begin position="45"/>
        <end position="66"/>
    </location>
</feature>
<gene>
    <name evidence="2" type="ORF">SAMN05444340_11942</name>
</gene>
<dbReference type="STRING" id="321339.SAMN05444340_11942"/>
<protein>
    <recommendedName>
        <fullName evidence="4">DUF2933 domain-containing protein</fullName>
    </recommendedName>
</protein>
<evidence type="ECO:0008006" key="4">
    <source>
        <dbReference type="Google" id="ProtNLM"/>
    </source>
</evidence>
<dbReference type="Proteomes" id="UP000199286">
    <property type="component" value="Unassembled WGS sequence"/>
</dbReference>
<name>A0A1H3MZE1_9RHOB</name>
<feature type="transmembrane region" description="Helical" evidence="1">
    <location>
        <begin position="23"/>
        <end position="39"/>
    </location>
</feature>
<keyword evidence="1" id="KW-0472">Membrane</keyword>
<keyword evidence="3" id="KW-1185">Reference proteome</keyword>
<dbReference type="AlphaFoldDB" id="A0A1H3MZE1"/>
<dbReference type="RefSeq" id="WP_089885428.1">
    <property type="nucleotide sequence ID" value="NZ_FNPF01000019.1"/>
</dbReference>
<dbReference type="EMBL" id="FNPF01000019">
    <property type="protein sequence ID" value="SDY81874.1"/>
    <property type="molecule type" value="Genomic_DNA"/>
</dbReference>
<reference evidence="2 3" key="1">
    <citation type="submission" date="2016-10" db="EMBL/GenBank/DDBJ databases">
        <authorList>
            <person name="de Groot N.N."/>
        </authorList>
    </citation>
    <scope>NUCLEOTIDE SEQUENCE [LARGE SCALE GENOMIC DNA]</scope>
    <source>
        <strain evidence="2 3">DSM 26880</strain>
    </source>
</reference>
<evidence type="ECO:0000256" key="1">
    <source>
        <dbReference type="SAM" id="Phobius"/>
    </source>
</evidence>
<keyword evidence="1" id="KW-1133">Transmembrane helix</keyword>
<organism evidence="2 3">
    <name type="scientific">Citreimonas salinaria</name>
    <dbReference type="NCBI Taxonomy" id="321339"/>
    <lineage>
        <taxon>Bacteria</taxon>
        <taxon>Pseudomonadati</taxon>
        <taxon>Pseudomonadota</taxon>
        <taxon>Alphaproteobacteria</taxon>
        <taxon>Rhodobacterales</taxon>
        <taxon>Roseobacteraceae</taxon>
        <taxon>Citreimonas</taxon>
    </lineage>
</organism>
<dbReference type="InterPro" id="IPR021682">
    <property type="entry name" value="DUF2933"/>
</dbReference>
<sequence>MENHQAPADEPVPTRGGLFNSPWRYTLLAVVLGALVLGYEYREAIFTSGLLLYLPILLCLGMHFFMHRGHKGTGGRNEHD</sequence>
<evidence type="ECO:0000313" key="3">
    <source>
        <dbReference type="Proteomes" id="UP000199286"/>
    </source>
</evidence>
<proteinExistence type="predicted"/>